<gene>
    <name evidence="1" type="ORF">HK15_13160</name>
</gene>
<dbReference type="InterPro" id="IPR058630">
    <property type="entry name" value="T4_Y16D"/>
</dbReference>
<evidence type="ECO:0000313" key="1">
    <source>
        <dbReference type="EMBL" id="OUI98791.1"/>
    </source>
</evidence>
<evidence type="ECO:0000313" key="2">
    <source>
        <dbReference type="Proteomes" id="UP000194999"/>
    </source>
</evidence>
<protein>
    <submittedName>
        <fullName evidence="1">Uncharacterized protein</fullName>
    </submittedName>
</protein>
<dbReference type="AlphaFoldDB" id="A0A252B387"/>
<sequence>MLYIGAGLWESGGMRWLNKRKPVTVQKVLAFGVIAKGRTARIAAGGFEFSEGFTHSMKIPPSMRRRYWGKHKILCAAIFMHWRDLDGKEHKRVFAVPVPKRHHDVFMLMREQGVKIEEIETLTQVQGFNSSTGFVNRRVGLSIARNAGQIIKKHPSYDELYSEDMW</sequence>
<dbReference type="Pfam" id="PF26092">
    <property type="entry name" value="T4_Y16D"/>
    <property type="match status" value="1"/>
</dbReference>
<reference evidence="1 2" key="1">
    <citation type="submission" date="2014-06" db="EMBL/GenBank/DDBJ databases">
        <authorList>
            <person name="Ju J."/>
            <person name="Zhang J."/>
        </authorList>
    </citation>
    <scope>NUCLEOTIDE SEQUENCE [LARGE SCALE GENOMIC DNA]</scope>
    <source>
        <strain evidence="1">DmW_048</strain>
    </source>
</reference>
<organism evidence="1 2">
    <name type="scientific">Acetobacter orientalis</name>
    <dbReference type="NCBI Taxonomy" id="146474"/>
    <lineage>
        <taxon>Bacteria</taxon>
        <taxon>Pseudomonadati</taxon>
        <taxon>Pseudomonadota</taxon>
        <taxon>Alphaproteobacteria</taxon>
        <taxon>Acetobacterales</taxon>
        <taxon>Acetobacteraceae</taxon>
        <taxon>Acetobacter</taxon>
    </lineage>
</organism>
<comment type="caution">
    <text evidence="1">The sequence shown here is derived from an EMBL/GenBank/DDBJ whole genome shotgun (WGS) entry which is preliminary data.</text>
</comment>
<dbReference type="Proteomes" id="UP000194999">
    <property type="component" value="Unassembled WGS sequence"/>
</dbReference>
<dbReference type="EMBL" id="JOOY01000081">
    <property type="protein sequence ID" value="OUI98791.1"/>
    <property type="molecule type" value="Genomic_DNA"/>
</dbReference>
<name>A0A252B387_9PROT</name>
<proteinExistence type="predicted"/>
<accession>A0A252B387</accession>